<accession>X6NXQ7</accession>
<organism evidence="10 11">
    <name type="scientific">Reticulomyxa filosa</name>
    <dbReference type="NCBI Taxonomy" id="46433"/>
    <lineage>
        <taxon>Eukaryota</taxon>
        <taxon>Sar</taxon>
        <taxon>Rhizaria</taxon>
        <taxon>Retaria</taxon>
        <taxon>Foraminifera</taxon>
        <taxon>Monothalamids</taxon>
        <taxon>Reticulomyxidae</taxon>
        <taxon>Reticulomyxa</taxon>
    </lineage>
</organism>
<keyword evidence="3" id="KW-0645">Protease</keyword>
<proteinExistence type="inferred from homology"/>
<dbReference type="PANTHER" id="PTHR13683:SF375">
    <property type="entry name" value="PEPTIDASE A1 DOMAIN-CONTAINING PROTEIN"/>
    <property type="match status" value="1"/>
</dbReference>
<comment type="similarity">
    <text evidence="2">Belongs to the peptidase A1 family.</text>
</comment>
<comment type="caution">
    <text evidence="10">The sequence shown here is derived from an EMBL/GenBank/DDBJ whole genome shotgun (WGS) entry which is preliminary data.</text>
</comment>
<dbReference type="InterPro" id="IPR001461">
    <property type="entry name" value="Aspartic_peptidase_A1"/>
</dbReference>
<evidence type="ECO:0000256" key="3">
    <source>
        <dbReference type="ARBA" id="ARBA00022670"/>
    </source>
</evidence>
<evidence type="ECO:0000313" key="10">
    <source>
        <dbReference type="EMBL" id="ETO30609.1"/>
    </source>
</evidence>
<keyword evidence="6" id="KW-0378">Hydrolase</keyword>
<evidence type="ECO:0000256" key="1">
    <source>
        <dbReference type="ARBA" id="ARBA00004370"/>
    </source>
</evidence>
<dbReference type="InterPro" id="IPR021109">
    <property type="entry name" value="Peptidase_aspartic_dom_sf"/>
</dbReference>
<gene>
    <name evidence="10" type="ORF">RFI_06512</name>
</gene>
<evidence type="ECO:0000313" key="11">
    <source>
        <dbReference type="Proteomes" id="UP000023152"/>
    </source>
</evidence>
<dbReference type="Proteomes" id="UP000023152">
    <property type="component" value="Unassembled WGS sequence"/>
</dbReference>
<dbReference type="EMBL" id="ASPP01005401">
    <property type="protein sequence ID" value="ETO30609.1"/>
    <property type="molecule type" value="Genomic_DNA"/>
</dbReference>
<dbReference type="AlphaFoldDB" id="X6NXQ7"/>
<dbReference type="InterPro" id="IPR032861">
    <property type="entry name" value="TAXi_N"/>
</dbReference>
<keyword evidence="4" id="KW-0812">Transmembrane</keyword>
<evidence type="ECO:0000259" key="9">
    <source>
        <dbReference type="Pfam" id="PF14543"/>
    </source>
</evidence>
<reference evidence="10 11" key="1">
    <citation type="journal article" date="2013" name="Curr. Biol.">
        <title>The Genome of the Foraminiferan Reticulomyxa filosa.</title>
        <authorList>
            <person name="Glockner G."/>
            <person name="Hulsmann N."/>
            <person name="Schleicher M."/>
            <person name="Noegel A.A."/>
            <person name="Eichinger L."/>
            <person name="Gallinger C."/>
            <person name="Pawlowski J."/>
            <person name="Sierra R."/>
            <person name="Euteneuer U."/>
            <person name="Pillet L."/>
            <person name="Moustafa A."/>
            <person name="Platzer M."/>
            <person name="Groth M."/>
            <person name="Szafranski K."/>
            <person name="Schliwa M."/>
        </authorList>
    </citation>
    <scope>NUCLEOTIDE SEQUENCE [LARGE SCALE GENOMIC DNA]</scope>
</reference>
<dbReference type="Gene3D" id="2.40.70.10">
    <property type="entry name" value="Acid Proteases"/>
    <property type="match status" value="1"/>
</dbReference>
<dbReference type="GO" id="GO:0006508">
    <property type="term" value="P:proteolysis"/>
    <property type="evidence" value="ECO:0007669"/>
    <property type="project" value="UniProtKB-KW"/>
</dbReference>
<dbReference type="OrthoDB" id="2747330at2759"/>
<sequence length="199" mass="22904">MALDTGSGLPYIACDKTCEHCGNHHDPYFKIGQSKTFEYIDCTHDLCYSSCVKPKESAKQRHTDAYPKKDENSKDDHENCVWKLRYVDQSSIEAIAGKDQFQFNTYPYLPPFTYQQNTTDPVSSEHSPHSSDSHRLPNVDIVFGCSQIEAKTIFRQLADGIMGLSIHPRSFVDQLFNHPDYDKVYFYSQSKCIIDEEQR</sequence>
<comment type="subcellular location">
    <subcellularLocation>
        <location evidence="1">Membrane</location>
    </subcellularLocation>
</comment>
<keyword evidence="5" id="KW-0732">Signal</keyword>
<evidence type="ECO:0000256" key="8">
    <source>
        <dbReference type="ARBA" id="ARBA00023136"/>
    </source>
</evidence>
<evidence type="ECO:0000256" key="7">
    <source>
        <dbReference type="ARBA" id="ARBA00022989"/>
    </source>
</evidence>
<evidence type="ECO:0000256" key="5">
    <source>
        <dbReference type="ARBA" id="ARBA00022729"/>
    </source>
</evidence>
<dbReference type="Pfam" id="PF14543">
    <property type="entry name" value="TAXi_N"/>
    <property type="match status" value="1"/>
</dbReference>
<evidence type="ECO:0000256" key="6">
    <source>
        <dbReference type="ARBA" id="ARBA00022801"/>
    </source>
</evidence>
<keyword evidence="11" id="KW-1185">Reference proteome</keyword>
<evidence type="ECO:0000256" key="2">
    <source>
        <dbReference type="ARBA" id="ARBA00007447"/>
    </source>
</evidence>
<dbReference type="PANTHER" id="PTHR13683">
    <property type="entry name" value="ASPARTYL PROTEASES"/>
    <property type="match status" value="1"/>
</dbReference>
<keyword evidence="7" id="KW-1133">Transmembrane helix</keyword>
<feature type="domain" description="Xylanase inhibitor N-terminal" evidence="9">
    <location>
        <begin position="1"/>
        <end position="181"/>
    </location>
</feature>
<protein>
    <recommendedName>
        <fullName evidence="9">Xylanase inhibitor N-terminal domain-containing protein</fullName>
    </recommendedName>
</protein>
<dbReference type="GO" id="GO:0016020">
    <property type="term" value="C:membrane"/>
    <property type="evidence" value="ECO:0007669"/>
    <property type="project" value="UniProtKB-SubCell"/>
</dbReference>
<evidence type="ECO:0000256" key="4">
    <source>
        <dbReference type="ARBA" id="ARBA00022692"/>
    </source>
</evidence>
<keyword evidence="8" id="KW-0472">Membrane</keyword>
<dbReference type="GO" id="GO:0004190">
    <property type="term" value="F:aspartic-type endopeptidase activity"/>
    <property type="evidence" value="ECO:0007669"/>
    <property type="project" value="InterPro"/>
</dbReference>
<name>X6NXQ7_RETFI</name>
<dbReference type="SUPFAM" id="SSF50630">
    <property type="entry name" value="Acid proteases"/>
    <property type="match status" value="1"/>
</dbReference>
<feature type="non-terminal residue" evidence="10">
    <location>
        <position position="199"/>
    </location>
</feature>